<evidence type="ECO:0000256" key="1">
    <source>
        <dbReference type="SAM" id="Phobius"/>
    </source>
</evidence>
<dbReference type="EMBL" id="SLXL01000006">
    <property type="protein sequence ID" value="TCP22471.1"/>
    <property type="molecule type" value="Genomic_DNA"/>
</dbReference>
<keyword evidence="1" id="KW-1133">Transmembrane helix</keyword>
<proteinExistence type="predicted"/>
<feature type="transmembrane region" description="Helical" evidence="1">
    <location>
        <begin position="31"/>
        <end position="52"/>
    </location>
</feature>
<evidence type="ECO:0000313" key="4">
    <source>
        <dbReference type="Proteomes" id="UP000295733"/>
    </source>
</evidence>
<dbReference type="OrthoDB" id="7522752at2"/>
<gene>
    <name evidence="3" type="ORF">EV656_10657</name>
</gene>
<evidence type="ECO:0000259" key="2">
    <source>
        <dbReference type="Pfam" id="PF13400"/>
    </source>
</evidence>
<dbReference type="Gene3D" id="3.40.50.410">
    <property type="entry name" value="von Willebrand factor, type A domain"/>
    <property type="match status" value="1"/>
</dbReference>
<evidence type="ECO:0000313" key="3">
    <source>
        <dbReference type="EMBL" id="TCP22471.1"/>
    </source>
</evidence>
<keyword evidence="1" id="KW-0472">Membrane</keyword>
<sequence>MPIKKSHNQDAARGSVRSLFRLARFQRDESGGIVIFSLFLFITMLAMAGLAIDFMRHEMARTQLQGTLDRAVLAATGLGNSLDAEDVVLDYFAKAGLSDYISSEDITVVENKSSGTLSYRRVTATADAEIDTYLLKLVNLDTLTVSAGGTAEEGITDLEISMVLDVSGSMSNWSSSSRSSKIAALKEAAKDFVYYMQCNQAADRDTGAACTTEANKVSISIVPYSEQVYAGPTLLSEFNVTDEHDYSACVDFADSDFSNAALLPTEELQRTGHFDRWSGGSTQDGYPGAYQFTCEPESWREIKPLMNDHNDVFAAIDALQTGGNTSIDLGVKWGMTLLDPAVRSVVTNLTVKSRPGEEDPVIDTAFVGRPYDYTQAYNMKVLVVMSDGQHTTQYYLKDEYRDGPSEIWHYRLPDGDGGWTLGDDIYSVYSSSRDQYMYVDDDRRSYYPDGDNSTWHDEPYAGEAETVCETERKRVCYWIWCFWEDVQVCDESDAEGEAYQMSYPEVWAKFPTDWYDDFDFLPNPVNGHNRSTKDDRLHDICEAAKAEGVLVYTIGFEVSENSAAETAMQDCASNANNYFAANGANLADVFATIATSINKLRLTQ</sequence>
<dbReference type="RefSeq" id="WP_132603180.1">
    <property type="nucleotide sequence ID" value="NZ_NRRP01000015.1"/>
</dbReference>
<reference evidence="3 4" key="1">
    <citation type="submission" date="2019-03" db="EMBL/GenBank/DDBJ databases">
        <title>Genomic Encyclopedia of Type Strains, Phase IV (KMG-IV): sequencing the most valuable type-strain genomes for metagenomic binning, comparative biology and taxonomic classification.</title>
        <authorList>
            <person name="Goeker M."/>
        </authorList>
    </citation>
    <scope>NUCLEOTIDE SEQUENCE [LARGE SCALE GENOMIC DNA]</scope>
    <source>
        <strain evidence="3 4">DSM 2781</strain>
    </source>
</reference>
<feature type="domain" description="Putative Flp pilus-assembly TadG-like N-terminal" evidence="2">
    <location>
        <begin position="31"/>
        <end position="75"/>
    </location>
</feature>
<dbReference type="Proteomes" id="UP000295733">
    <property type="component" value="Unassembled WGS sequence"/>
</dbReference>
<name>A0A4R2NLR1_RHOAD</name>
<keyword evidence="1" id="KW-0812">Transmembrane</keyword>
<keyword evidence="4" id="KW-1185">Reference proteome</keyword>
<dbReference type="Pfam" id="PF13400">
    <property type="entry name" value="Tad"/>
    <property type="match status" value="1"/>
</dbReference>
<dbReference type="InterPro" id="IPR036465">
    <property type="entry name" value="vWFA_dom_sf"/>
</dbReference>
<organism evidence="3 4">
    <name type="scientific">Rhodovulum adriaticum</name>
    <name type="common">Rhodopseudomonas adriatica</name>
    <dbReference type="NCBI Taxonomy" id="35804"/>
    <lineage>
        <taxon>Bacteria</taxon>
        <taxon>Pseudomonadati</taxon>
        <taxon>Pseudomonadota</taxon>
        <taxon>Alphaproteobacteria</taxon>
        <taxon>Rhodobacterales</taxon>
        <taxon>Paracoccaceae</taxon>
        <taxon>Rhodovulum</taxon>
    </lineage>
</organism>
<comment type="caution">
    <text evidence="3">The sequence shown here is derived from an EMBL/GenBank/DDBJ whole genome shotgun (WGS) entry which is preliminary data.</text>
</comment>
<dbReference type="AlphaFoldDB" id="A0A4R2NLR1"/>
<dbReference type="InterPro" id="IPR028087">
    <property type="entry name" value="Tad_N"/>
</dbReference>
<dbReference type="SUPFAM" id="SSF53300">
    <property type="entry name" value="vWA-like"/>
    <property type="match status" value="1"/>
</dbReference>
<protein>
    <submittedName>
        <fullName evidence="3">Flp pilus assembly protein TadG</fullName>
    </submittedName>
</protein>
<accession>A0A4R2NLR1</accession>